<dbReference type="EMBL" id="OM867525">
    <property type="protein sequence ID" value="UOL48276.1"/>
    <property type="molecule type" value="Genomic_DNA"/>
</dbReference>
<keyword evidence="1" id="KW-1133">Transmembrane helix</keyword>
<evidence type="ECO:0000313" key="2">
    <source>
        <dbReference type="EMBL" id="UOL48276.1"/>
    </source>
</evidence>
<name>A0AAE9KFG5_9VIRU</name>
<sequence>MIPSAFKVDVNTPEPVTVKIDVTERTMILAAIITVIAGAVAVKLKR</sequence>
<organism evidence="2 3">
    <name type="scientific">Vibrio phage vB_VruC_PG21</name>
    <dbReference type="NCBI Taxonomy" id="2928757"/>
    <lineage>
        <taxon>Viruses</taxon>
        <taxon>Varidnaviria</taxon>
        <taxon>Abadenavirae</taxon>
        <taxon>Produgelaviricota</taxon>
        <taxon>Belvinaviricetes</taxon>
        <taxon>Vinavirales</taxon>
        <taxon>Asemoviridae</taxon>
        <taxon>Rumoivirus</taxon>
        <taxon>Rumoivirus VruC</taxon>
    </lineage>
</organism>
<proteinExistence type="predicted"/>
<keyword evidence="1" id="KW-0472">Membrane</keyword>
<accession>A0AAE9KFG5</accession>
<reference evidence="2" key="1">
    <citation type="submission" date="2022-02" db="EMBL/GenBank/DDBJ databases">
        <authorList>
            <person name="Guo R."/>
        </authorList>
    </citation>
    <scope>NUCLEOTIDE SEQUENCE</scope>
</reference>
<dbReference type="Proteomes" id="UP001240192">
    <property type="component" value="Segment"/>
</dbReference>
<evidence type="ECO:0000256" key="1">
    <source>
        <dbReference type="SAM" id="Phobius"/>
    </source>
</evidence>
<feature type="transmembrane region" description="Helical" evidence="1">
    <location>
        <begin position="26"/>
        <end position="44"/>
    </location>
</feature>
<keyword evidence="1" id="KW-0812">Transmembrane</keyword>
<protein>
    <submittedName>
        <fullName evidence="2">Uncharacterized protein</fullName>
    </submittedName>
</protein>
<keyword evidence="3" id="KW-1185">Reference proteome</keyword>
<evidence type="ECO:0000313" key="3">
    <source>
        <dbReference type="Proteomes" id="UP001240192"/>
    </source>
</evidence>